<comment type="caution">
    <text evidence="2">The sequence shown here is derived from an EMBL/GenBank/DDBJ whole genome shotgun (WGS) entry which is preliminary data.</text>
</comment>
<dbReference type="VEuPathDB" id="TrichDB:TRFO_09764"/>
<dbReference type="Pfam" id="PF00612">
    <property type="entry name" value="IQ"/>
    <property type="match status" value="2"/>
</dbReference>
<evidence type="ECO:0000256" key="1">
    <source>
        <dbReference type="SAM" id="Coils"/>
    </source>
</evidence>
<dbReference type="AlphaFoldDB" id="A0A1J4JGX7"/>
<reference evidence="2" key="1">
    <citation type="submission" date="2016-10" db="EMBL/GenBank/DDBJ databases">
        <authorList>
            <person name="Benchimol M."/>
            <person name="Almeida L.G."/>
            <person name="Vasconcelos A.T."/>
            <person name="Perreira-Neves A."/>
            <person name="Rosa I.A."/>
            <person name="Tasca T."/>
            <person name="Bogo M.R."/>
            <person name="de Souza W."/>
        </authorList>
    </citation>
    <scope>NUCLEOTIDE SEQUENCE [LARGE SCALE GENOMIC DNA]</scope>
    <source>
        <strain evidence="2">K</strain>
    </source>
</reference>
<dbReference type="InterPro" id="IPR000048">
    <property type="entry name" value="IQ_motif_EF-hand-BS"/>
</dbReference>
<evidence type="ECO:0000313" key="3">
    <source>
        <dbReference type="Proteomes" id="UP000179807"/>
    </source>
</evidence>
<feature type="coiled-coil region" evidence="1">
    <location>
        <begin position="121"/>
        <end position="148"/>
    </location>
</feature>
<keyword evidence="3" id="KW-1185">Reference proteome</keyword>
<sequence length="213" mass="25812">MSAFAEFYRQRNSLADKYFAMIDEAQKHREKEFMAAIRIQMTWKQYQLRKKLSHRNKMATIIQRTFRKHQAQILVQCLRVEKARKERIEYFNRQATQIQRCWRGYDSRRHIFDYYKQQRYLQQVKDVNEQMRRELDDHYAETNENERRATFKREKRIQKRNALKQHHLVSTAAIPSIFQPPAFTKDAEAMPAIENFIKNVNKAKLVIPSIGKT</sequence>
<dbReference type="RefSeq" id="XP_068349996.1">
    <property type="nucleotide sequence ID" value="XM_068495048.1"/>
</dbReference>
<organism evidence="2 3">
    <name type="scientific">Tritrichomonas foetus</name>
    <dbReference type="NCBI Taxonomy" id="1144522"/>
    <lineage>
        <taxon>Eukaryota</taxon>
        <taxon>Metamonada</taxon>
        <taxon>Parabasalia</taxon>
        <taxon>Tritrichomonadida</taxon>
        <taxon>Tritrichomonadidae</taxon>
        <taxon>Tritrichomonas</taxon>
    </lineage>
</organism>
<proteinExistence type="predicted"/>
<dbReference type="Proteomes" id="UP000179807">
    <property type="component" value="Unassembled WGS sequence"/>
</dbReference>
<accession>A0A1J4JGX7</accession>
<keyword evidence="1" id="KW-0175">Coiled coil</keyword>
<protein>
    <submittedName>
        <fullName evidence="2">IQ calmodulin-binding motif family protein</fullName>
    </submittedName>
</protein>
<dbReference type="Gene3D" id="1.20.5.190">
    <property type="match status" value="1"/>
</dbReference>
<evidence type="ECO:0000313" key="2">
    <source>
        <dbReference type="EMBL" id="OHS96859.1"/>
    </source>
</evidence>
<dbReference type="EMBL" id="MLAK01001149">
    <property type="protein sequence ID" value="OHS96859.1"/>
    <property type="molecule type" value="Genomic_DNA"/>
</dbReference>
<gene>
    <name evidence="2" type="ORF">TRFO_09764</name>
</gene>
<dbReference type="GeneID" id="94829752"/>
<dbReference type="OrthoDB" id="190375at2759"/>
<name>A0A1J4JGX7_9EUKA</name>
<dbReference type="PROSITE" id="PS50096">
    <property type="entry name" value="IQ"/>
    <property type="match status" value="2"/>
</dbReference>